<feature type="domain" description="CobW C-terminal" evidence="8">
    <location>
        <begin position="285"/>
        <end position="381"/>
    </location>
</feature>
<dbReference type="Gene3D" id="3.40.50.300">
    <property type="entry name" value="P-loop containing nucleotide triphosphate hydrolases"/>
    <property type="match status" value="1"/>
</dbReference>
<sequence length="406" mass="44403">MSALNDRIPVTILTGFLGAGKSTLLNRILKDPEMKDAAVIINEFGDVGIDHLLVESSGDSIIELSDGCLCCTVRGELVDTLANLMDAVQTGRVKPVKRVVIETTGLADPAPVMQAIMGNPVIATNFELDGVVTVVDAVNGLQTLDNHEEARKQAAVADRLIISKTSLAAATAGLEQRLRALNPRAAMMDADSTEAGSAAVLVNGLYDPATKIADVGRWLRDEDAHEAHHHHHAHDDDHHHDHDHDHHHDHAGGHHGHHHDHHNHDHGGAHAHQHGHDVNRHDASIRSFSIIEEKPIDPTALEMFIDLLRSAHGEKLLRMKAIVSVSDRPERPLVLHGVQSIFHPPVRLAAWPDPQDKRTRMVLITKDLPEAFVKDLFDAFLGKPRIDRPDRAALSDNPLAIPGVRI</sequence>
<dbReference type="GO" id="GO:0016787">
    <property type="term" value="F:hydrolase activity"/>
    <property type="evidence" value="ECO:0007669"/>
    <property type="project" value="UniProtKB-KW"/>
</dbReference>
<organism evidence="10 11">
    <name type="scientific">Rhizobium etli</name>
    <dbReference type="NCBI Taxonomy" id="29449"/>
    <lineage>
        <taxon>Bacteria</taxon>
        <taxon>Pseudomonadati</taxon>
        <taxon>Pseudomonadota</taxon>
        <taxon>Alphaproteobacteria</taxon>
        <taxon>Hyphomicrobiales</taxon>
        <taxon>Rhizobiaceae</taxon>
        <taxon>Rhizobium/Agrobacterium group</taxon>
        <taxon>Rhizobium</taxon>
    </lineage>
</organism>
<dbReference type="InterPro" id="IPR003495">
    <property type="entry name" value="CobW/HypB/UreG_nucleotide-bd"/>
</dbReference>
<dbReference type="Proteomes" id="UP000557344">
    <property type="component" value="Unassembled WGS sequence"/>
</dbReference>
<dbReference type="Pfam" id="PF07683">
    <property type="entry name" value="CobW_C"/>
    <property type="match status" value="1"/>
</dbReference>
<proteinExistence type="inferred from homology"/>
<comment type="function">
    <text evidence="5">Zinc chaperone that directly transfers zinc cofactor to target proteins, thereby activating them. Zinc is transferred from the CXCC motif in the GTPase domain to the zinc binding site in target proteins in a process requiring GTP hydrolysis.</text>
</comment>
<name>A0A7W6ZGB9_RHIET</name>
<dbReference type="SUPFAM" id="SSF52540">
    <property type="entry name" value="P-loop containing nucleoside triphosphate hydrolases"/>
    <property type="match status" value="1"/>
</dbReference>
<evidence type="ECO:0000259" key="8">
    <source>
        <dbReference type="SMART" id="SM00833"/>
    </source>
</evidence>
<dbReference type="InterPro" id="IPR036627">
    <property type="entry name" value="CobW-likC_sf"/>
</dbReference>
<dbReference type="CDD" id="cd03112">
    <property type="entry name" value="CobW-like"/>
    <property type="match status" value="1"/>
</dbReference>
<keyword evidence="1" id="KW-0547">Nucleotide-binding</keyword>
<dbReference type="Gene3D" id="3.30.1220.10">
    <property type="entry name" value="CobW-like, C-terminal domain"/>
    <property type="match status" value="1"/>
</dbReference>
<feature type="compositionally biased region" description="Basic and acidic residues" evidence="7">
    <location>
        <begin position="262"/>
        <end position="277"/>
    </location>
</feature>
<evidence type="ECO:0000256" key="3">
    <source>
        <dbReference type="ARBA" id="ARBA00023186"/>
    </source>
</evidence>
<evidence type="ECO:0000313" key="9">
    <source>
        <dbReference type="EMBL" id="MBB4479325.1"/>
    </source>
</evidence>
<evidence type="ECO:0000256" key="5">
    <source>
        <dbReference type="ARBA" id="ARBA00045658"/>
    </source>
</evidence>
<dbReference type="PANTHER" id="PTHR13748">
    <property type="entry name" value="COBW-RELATED"/>
    <property type="match status" value="1"/>
</dbReference>
<dbReference type="EMBL" id="JACIID010000003">
    <property type="protein sequence ID" value="MBB4535446.1"/>
    <property type="molecule type" value="Genomic_DNA"/>
</dbReference>
<evidence type="ECO:0000256" key="6">
    <source>
        <dbReference type="ARBA" id="ARBA00049117"/>
    </source>
</evidence>
<dbReference type="GO" id="GO:0000166">
    <property type="term" value="F:nucleotide binding"/>
    <property type="evidence" value="ECO:0007669"/>
    <property type="project" value="UniProtKB-KW"/>
</dbReference>
<comment type="caution">
    <text evidence="10">The sequence shown here is derived from an EMBL/GenBank/DDBJ whole genome shotgun (WGS) entry which is preliminary data.</text>
</comment>
<evidence type="ECO:0000313" key="11">
    <source>
        <dbReference type="Proteomes" id="UP000523431"/>
    </source>
</evidence>
<dbReference type="AlphaFoldDB" id="A0A7W6ZGB9"/>
<dbReference type="SUPFAM" id="SSF90002">
    <property type="entry name" value="Hypothetical protein YjiA, C-terminal domain"/>
    <property type="match status" value="1"/>
</dbReference>
<feature type="compositionally biased region" description="Basic and acidic residues" evidence="7">
    <location>
        <begin position="233"/>
        <end position="252"/>
    </location>
</feature>
<reference evidence="11 12" key="1">
    <citation type="submission" date="2020-08" db="EMBL/GenBank/DDBJ databases">
        <title>Genomic Encyclopedia of Type Strains, Phase IV (KMG-V): Genome sequencing to study the core and pangenomes of soil and plant-associated prokaryotes.</title>
        <authorList>
            <person name="Whitman W."/>
        </authorList>
    </citation>
    <scope>NUCLEOTIDE SEQUENCE [LARGE SCALE GENOMIC DNA]</scope>
    <source>
        <strain evidence="9 12">SEMIA 471</strain>
        <strain evidence="10 11">SEMIA 489</strain>
    </source>
</reference>
<comment type="catalytic activity">
    <reaction evidence="6">
        <text>GTP + H2O = GDP + phosphate + H(+)</text>
        <dbReference type="Rhea" id="RHEA:19669"/>
        <dbReference type="ChEBI" id="CHEBI:15377"/>
        <dbReference type="ChEBI" id="CHEBI:15378"/>
        <dbReference type="ChEBI" id="CHEBI:37565"/>
        <dbReference type="ChEBI" id="CHEBI:43474"/>
        <dbReference type="ChEBI" id="CHEBI:58189"/>
    </reaction>
    <physiologicalReaction direction="left-to-right" evidence="6">
        <dbReference type="Rhea" id="RHEA:19670"/>
    </physiologicalReaction>
</comment>
<dbReference type="SMART" id="SM00833">
    <property type="entry name" value="CobW_C"/>
    <property type="match status" value="1"/>
</dbReference>
<dbReference type="RefSeq" id="WP_183839890.1">
    <property type="nucleotide sequence ID" value="NZ_JACIHU010000003.1"/>
</dbReference>
<evidence type="ECO:0000256" key="4">
    <source>
        <dbReference type="ARBA" id="ARBA00034320"/>
    </source>
</evidence>
<gene>
    <name evidence="9" type="ORF">GGE46_001900</name>
    <name evidence="10" type="ORF">GGE57_002189</name>
</gene>
<protein>
    <submittedName>
        <fullName evidence="10">G3E family GTPase</fullName>
    </submittedName>
</protein>
<accession>A0A7W6ZGB9</accession>
<comment type="similarity">
    <text evidence="4">Belongs to the SIMIBI class G3E GTPase family. ZNG1 subfamily.</text>
</comment>
<feature type="region of interest" description="Disordered" evidence="7">
    <location>
        <begin position="224"/>
        <end position="277"/>
    </location>
</feature>
<dbReference type="EMBL" id="JACIHU010000003">
    <property type="protein sequence ID" value="MBB4479325.1"/>
    <property type="molecule type" value="Genomic_DNA"/>
</dbReference>
<dbReference type="InterPro" id="IPR027417">
    <property type="entry name" value="P-loop_NTPase"/>
</dbReference>
<dbReference type="InterPro" id="IPR011629">
    <property type="entry name" value="CobW-like_C"/>
</dbReference>
<evidence type="ECO:0000313" key="12">
    <source>
        <dbReference type="Proteomes" id="UP000557344"/>
    </source>
</evidence>
<evidence type="ECO:0000256" key="1">
    <source>
        <dbReference type="ARBA" id="ARBA00022741"/>
    </source>
</evidence>
<evidence type="ECO:0000256" key="2">
    <source>
        <dbReference type="ARBA" id="ARBA00022801"/>
    </source>
</evidence>
<keyword evidence="2" id="KW-0378">Hydrolase</keyword>
<evidence type="ECO:0000313" key="10">
    <source>
        <dbReference type="EMBL" id="MBB4535446.1"/>
    </source>
</evidence>
<dbReference type="Proteomes" id="UP000523431">
    <property type="component" value="Unassembled WGS sequence"/>
</dbReference>
<dbReference type="Pfam" id="PF02492">
    <property type="entry name" value="cobW"/>
    <property type="match status" value="1"/>
</dbReference>
<keyword evidence="3" id="KW-0143">Chaperone</keyword>
<evidence type="ECO:0000256" key="7">
    <source>
        <dbReference type="SAM" id="MobiDB-lite"/>
    </source>
</evidence>
<dbReference type="InterPro" id="IPR051316">
    <property type="entry name" value="Zinc-reg_GTPase_activator"/>
</dbReference>